<dbReference type="InterPro" id="IPR021443">
    <property type="entry name" value="DUF3093"/>
</dbReference>
<keyword evidence="3" id="KW-1185">Reference proteome</keyword>
<accession>A0A2A9DZB5</accession>
<keyword evidence="1" id="KW-0472">Membrane</keyword>
<name>A0A2A9DZB5_9MICO</name>
<comment type="caution">
    <text evidence="2">The sequence shown here is derived from an EMBL/GenBank/DDBJ whole genome shotgun (WGS) entry which is preliminary data.</text>
</comment>
<dbReference type="RefSeq" id="WP_245836290.1">
    <property type="nucleotide sequence ID" value="NZ_PDJE01000001.1"/>
</dbReference>
<reference evidence="2 3" key="1">
    <citation type="submission" date="2017-10" db="EMBL/GenBank/DDBJ databases">
        <title>Sequencing the genomes of 1000 actinobacteria strains.</title>
        <authorList>
            <person name="Klenk H.-P."/>
        </authorList>
    </citation>
    <scope>NUCLEOTIDE SEQUENCE [LARGE SCALE GENOMIC DNA]</scope>
    <source>
        <strain evidence="2 3">DSM 21798</strain>
    </source>
</reference>
<sequence length="154" mass="16784">MTTYHERVWPAKWIPWALLLVIPASLLVLLPVSWIAGVGTGVILYVACLALWFAAAGTLELRDGMLSAGRATIDVGFLGEAHALYAEDAFAARGRDLDPRAWLMIRGGVKDVVRVPVTDEDDPTPYWLLSTRSAHELAAAINDARRPAASFESE</sequence>
<organism evidence="2 3">
    <name type="scientific">Paramicrobacterium agarici</name>
    <dbReference type="NCBI Taxonomy" id="630514"/>
    <lineage>
        <taxon>Bacteria</taxon>
        <taxon>Bacillati</taxon>
        <taxon>Actinomycetota</taxon>
        <taxon>Actinomycetes</taxon>
        <taxon>Micrococcales</taxon>
        <taxon>Microbacteriaceae</taxon>
        <taxon>Paramicrobacterium</taxon>
    </lineage>
</organism>
<evidence type="ECO:0000313" key="3">
    <source>
        <dbReference type="Proteomes" id="UP000221369"/>
    </source>
</evidence>
<dbReference type="AlphaFoldDB" id="A0A2A9DZB5"/>
<evidence type="ECO:0008006" key="4">
    <source>
        <dbReference type="Google" id="ProtNLM"/>
    </source>
</evidence>
<keyword evidence="1" id="KW-0812">Transmembrane</keyword>
<gene>
    <name evidence="2" type="ORF">ATJ78_2231</name>
</gene>
<dbReference type="Pfam" id="PF11292">
    <property type="entry name" value="DUF3093"/>
    <property type="match status" value="1"/>
</dbReference>
<evidence type="ECO:0000256" key="1">
    <source>
        <dbReference type="SAM" id="Phobius"/>
    </source>
</evidence>
<feature type="transmembrane region" description="Helical" evidence="1">
    <location>
        <begin position="16"/>
        <end position="36"/>
    </location>
</feature>
<proteinExistence type="predicted"/>
<keyword evidence="1" id="KW-1133">Transmembrane helix</keyword>
<feature type="transmembrane region" description="Helical" evidence="1">
    <location>
        <begin position="42"/>
        <end position="61"/>
    </location>
</feature>
<dbReference type="EMBL" id="PDJE01000001">
    <property type="protein sequence ID" value="PFG31270.1"/>
    <property type="molecule type" value="Genomic_DNA"/>
</dbReference>
<protein>
    <recommendedName>
        <fullName evidence="4">DUF3093 family protein</fullName>
    </recommendedName>
</protein>
<evidence type="ECO:0000313" key="2">
    <source>
        <dbReference type="EMBL" id="PFG31270.1"/>
    </source>
</evidence>
<dbReference type="Proteomes" id="UP000221369">
    <property type="component" value="Unassembled WGS sequence"/>
</dbReference>